<sequence>MGNWETSALWKDTISITTVTEIAIMHPKETSEAVLYLQSSNCYLSGIHPCWNDPPTPLRKHWPTDDDFSASSTSVNGEGPVDSQVRGVQVKIWTKGSNEGICYFRSGVIGIPQGSGLVPAKCRRRRESPHANDTVVAFVNYESSRCSSQRLARTIPPRAIEWRVLQSMREEDITTGIPLQTPNCSEGVGSVDAIGESERSARGSNLGCY</sequence>
<evidence type="ECO:0000313" key="1">
    <source>
        <dbReference type="EMBL" id="KAF9448229.1"/>
    </source>
</evidence>
<comment type="caution">
    <text evidence="1">The sequence shown here is derived from an EMBL/GenBank/DDBJ whole genome shotgun (WGS) entry which is preliminary data.</text>
</comment>
<dbReference type="Proteomes" id="UP000807342">
    <property type="component" value="Unassembled WGS sequence"/>
</dbReference>
<dbReference type="AlphaFoldDB" id="A0A9P5XDC6"/>
<evidence type="ECO:0000313" key="2">
    <source>
        <dbReference type="Proteomes" id="UP000807342"/>
    </source>
</evidence>
<protein>
    <submittedName>
        <fullName evidence="1">Uncharacterized protein</fullName>
    </submittedName>
</protein>
<accession>A0A9P5XDC6</accession>
<proteinExistence type="predicted"/>
<keyword evidence="2" id="KW-1185">Reference proteome</keyword>
<name>A0A9P5XDC6_9AGAR</name>
<reference evidence="1" key="1">
    <citation type="submission" date="2020-11" db="EMBL/GenBank/DDBJ databases">
        <authorList>
            <consortium name="DOE Joint Genome Institute"/>
            <person name="Ahrendt S."/>
            <person name="Riley R."/>
            <person name="Andreopoulos W."/>
            <person name="Labutti K."/>
            <person name="Pangilinan J."/>
            <person name="Ruiz-Duenas F.J."/>
            <person name="Barrasa J.M."/>
            <person name="Sanchez-Garcia M."/>
            <person name="Camarero S."/>
            <person name="Miyauchi S."/>
            <person name="Serrano A."/>
            <person name="Linde D."/>
            <person name="Babiker R."/>
            <person name="Drula E."/>
            <person name="Ayuso-Fernandez I."/>
            <person name="Pacheco R."/>
            <person name="Padilla G."/>
            <person name="Ferreira P."/>
            <person name="Barriuso J."/>
            <person name="Kellner H."/>
            <person name="Castanera R."/>
            <person name="Alfaro M."/>
            <person name="Ramirez L."/>
            <person name="Pisabarro A.G."/>
            <person name="Kuo A."/>
            <person name="Tritt A."/>
            <person name="Lipzen A."/>
            <person name="He G."/>
            <person name="Yan M."/>
            <person name="Ng V."/>
            <person name="Cullen D."/>
            <person name="Martin F."/>
            <person name="Rosso M.-N."/>
            <person name="Henrissat B."/>
            <person name="Hibbett D."/>
            <person name="Martinez A.T."/>
            <person name="Grigoriev I.V."/>
        </authorList>
    </citation>
    <scope>NUCLEOTIDE SEQUENCE</scope>
    <source>
        <strain evidence="1">MF-IS2</strain>
    </source>
</reference>
<organism evidence="1 2">
    <name type="scientific">Macrolepiota fuliginosa MF-IS2</name>
    <dbReference type="NCBI Taxonomy" id="1400762"/>
    <lineage>
        <taxon>Eukaryota</taxon>
        <taxon>Fungi</taxon>
        <taxon>Dikarya</taxon>
        <taxon>Basidiomycota</taxon>
        <taxon>Agaricomycotina</taxon>
        <taxon>Agaricomycetes</taxon>
        <taxon>Agaricomycetidae</taxon>
        <taxon>Agaricales</taxon>
        <taxon>Agaricineae</taxon>
        <taxon>Agaricaceae</taxon>
        <taxon>Macrolepiota</taxon>
    </lineage>
</organism>
<gene>
    <name evidence="1" type="ORF">P691DRAFT_781248</name>
</gene>
<dbReference type="EMBL" id="MU151168">
    <property type="protein sequence ID" value="KAF9448229.1"/>
    <property type="molecule type" value="Genomic_DNA"/>
</dbReference>